<evidence type="ECO:0000313" key="5">
    <source>
        <dbReference type="Proteomes" id="UP000095787"/>
    </source>
</evidence>
<protein>
    <submittedName>
        <fullName evidence="3">Glycosyl transferase WecB/TagA/CpsF family</fullName>
    </submittedName>
</protein>
<reference evidence="4 6" key="2">
    <citation type="journal article" date="2019" name="Science, e1252229">
        <title>Invertible promoters mediate bacterial phase variation, antibiotic resistance, and host adaptation in the gut.</title>
        <authorList>
            <person name="Jiang X."/>
            <person name="Hall A.B."/>
            <person name="Arthur T.D."/>
            <person name="Plichta D.R."/>
            <person name="Covington C.T."/>
            <person name="Poyet M."/>
            <person name="Crothers J."/>
            <person name="Moses P.L."/>
            <person name="Tolonen A.C."/>
            <person name="Vlamakis H."/>
            <person name="Alm E.J."/>
            <person name="Xavier R.J."/>
        </authorList>
    </citation>
    <scope>NUCLEOTIDE SEQUENCE [LARGE SCALE GENOMIC DNA]</scope>
    <source>
        <strain evidence="4">Aa_0143</strain>
        <strain evidence="6">aa_0143</strain>
    </source>
</reference>
<sequence length="227" mass="26189">MCMKERINVLSTEMDCITAKEAMLKAIAFLERESVDIIEVLSMSALMRARDEDEWIRSTSGFGLILPGETEILEAAGETDRIKLREAENQTFIKMFMKYLQKNRKRVFLLAESEEKLNTVENAMKYYDKGIFLTGHALIKEGENREEDVVNEINGTETDCILSVLTSPYQEKFIAENQALLNVKLWFGCGTLLEKSYGERKLSKRLSRFLLKKRFHLLVGKQQKKSD</sequence>
<evidence type="ECO:0000313" key="6">
    <source>
        <dbReference type="Proteomes" id="UP000292665"/>
    </source>
</evidence>
<evidence type="ECO:0000313" key="4">
    <source>
        <dbReference type="EMBL" id="RYS80867.1"/>
    </source>
</evidence>
<organism evidence="3 5">
    <name type="scientific">[Ruminococcus] torques</name>
    <dbReference type="NCBI Taxonomy" id="33039"/>
    <lineage>
        <taxon>Bacteria</taxon>
        <taxon>Bacillati</taxon>
        <taxon>Bacillota</taxon>
        <taxon>Clostridia</taxon>
        <taxon>Lachnospirales</taxon>
        <taxon>Lachnospiraceae</taxon>
        <taxon>Mediterraneibacter</taxon>
    </lineage>
</organism>
<evidence type="ECO:0000256" key="2">
    <source>
        <dbReference type="ARBA" id="ARBA00022679"/>
    </source>
</evidence>
<gene>
    <name evidence="4" type="ORF">EAI93_05005</name>
    <name evidence="3" type="ORF">ERS852456_01035</name>
</gene>
<evidence type="ECO:0000313" key="3">
    <source>
        <dbReference type="EMBL" id="CUN87360.1"/>
    </source>
</evidence>
<name>A0A174AI64_9FIRM</name>
<dbReference type="EMBL" id="RCYR01000006">
    <property type="protein sequence ID" value="RYS80867.1"/>
    <property type="molecule type" value="Genomic_DNA"/>
</dbReference>
<dbReference type="Proteomes" id="UP000095787">
    <property type="component" value="Unassembled WGS sequence"/>
</dbReference>
<accession>A0A174AI64</accession>
<dbReference type="GO" id="GO:0016758">
    <property type="term" value="F:hexosyltransferase activity"/>
    <property type="evidence" value="ECO:0007669"/>
    <property type="project" value="TreeGrafter"/>
</dbReference>
<dbReference type="Pfam" id="PF03808">
    <property type="entry name" value="Glyco_tran_WecG"/>
    <property type="match status" value="1"/>
</dbReference>
<keyword evidence="1" id="KW-0328">Glycosyltransferase</keyword>
<evidence type="ECO:0000256" key="1">
    <source>
        <dbReference type="ARBA" id="ARBA00022676"/>
    </source>
</evidence>
<dbReference type="EMBL" id="CYZO01000010">
    <property type="protein sequence ID" value="CUN87360.1"/>
    <property type="molecule type" value="Genomic_DNA"/>
</dbReference>
<proteinExistence type="predicted"/>
<dbReference type="Proteomes" id="UP000292665">
    <property type="component" value="Unassembled WGS sequence"/>
</dbReference>
<dbReference type="PANTHER" id="PTHR34136:SF1">
    <property type="entry name" value="UDP-N-ACETYL-D-MANNOSAMINURONIC ACID TRANSFERASE"/>
    <property type="match status" value="1"/>
</dbReference>
<dbReference type="PANTHER" id="PTHR34136">
    <property type="match status" value="1"/>
</dbReference>
<reference evidence="3 5" key="1">
    <citation type="submission" date="2015-09" db="EMBL/GenBank/DDBJ databases">
        <authorList>
            <consortium name="Pathogen Informatics"/>
        </authorList>
    </citation>
    <scope>NUCLEOTIDE SEQUENCE [LARGE SCALE GENOMIC DNA]</scope>
    <source>
        <strain evidence="3 5">2789STDY5834841</strain>
    </source>
</reference>
<keyword evidence="2 3" id="KW-0808">Transferase</keyword>
<dbReference type="AlphaFoldDB" id="A0A174AI64"/>
<dbReference type="InterPro" id="IPR004629">
    <property type="entry name" value="WecG_TagA_CpsF"/>
</dbReference>